<dbReference type="Proteomes" id="UP000626092">
    <property type="component" value="Unassembled WGS sequence"/>
</dbReference>
<keyword evidence="2" id="KW-1185">Reference proteome</keyword>
<evidence type="ECO:0000313" key="1">
    <source>
        <dbReference type="EMBL" id="KAF7147657.1"/>
    </source>
</evidence>
<dbReference type="EMBL" id="WJXA01000003">
    <property type="protein sequence ID" value="KAF7147657.1"/>
    <property type="molecule type" value="Genomic_DNA"/>
</dbReference>
<comment type="caution">
    <text evidence="1">The sequence shown here is derived from an EMBL/GenBank/DDBJ whole genome shotgun (WGS) entry which is preliminary data.</text>
</comment>
<organism evidence="1 2">
    <name type="scientific">Rhododendron simsii</name>
    <name type="common">Sims's rhododendron</name>
    <dbReference type="NCBI Taxonomy" id="118357"/>
    <lineage>
        <taxon>Eukaryota</taxon>
        <taxon>Viridiplantae</taxon>
        <taxon>Streptophyta</taxon>
        <taxon>Embryophyta</taxon>
        <taxon>Tracheophyta</taxon>
        <taxon>Spermatophyta</taxon>
        <taxon>Magnoliopsida</taxon>
        <taxon>eudicotyledons</taxon>
        <taxon>Gunneridae</taxon>
        <taxon>Pentapetalae</taxon>
        <taxon>asterids</taxon>
        <taxon>Ericales</taxon>
        <taxon>Ericaceae</taxon>
        <taxon>Ericoideae</taxon>
        <taxon>Rhodoreae</taxon>
        <taxon>Rhododendron</taxon>
    </lineage>
</organism>
<gene>
    <name evidence="1" type="ORF">RHSIM_Rhsim03G0177900</name>
</gene>
<proteinExistence type="predicted"/>
<accession>A0A834LRP2</accession>
<dbReference type="OrthoDB" id="685036at2759"/>
<evidence type="ECO:0000313" key="2">
    <source>
        <dbReference type="Proteomes" id="UP000626092"/>
    </source>
</evidence>
<sequence length="135" mass="15555">MVEDLRAKEGSVVEIAEEASVVRLNTLGNLIFSVDLVGEAIMNIWMRFGSGRRMWPWTQPMMAKVVPLILGTLIHLFEWSLPGNKLYLGEISFSLLTLKPYKSRLSFLDGISFKFSYPELRKDILLKYFTYIYPS</sequence>
<protein>
    <submittedName>
        <fullName evidence="1">Uncharacterized protein</fullName>
    </submittedName>
</protein>
<reference evidence="1" key="1">
    <citation type="submission" date="2019-11" db="EMBL/GenBank/DDBJ databases">
        <authorList>
            <person name="Liu Y."/>
            <person name="Hou J."/>
            <person name="Li T.-Q."/>
            <person name="Guan C.-H."/>
            <person name="Wu X."/>
            <person name="Wu H.-Z."/>
            <person name="Ling F."/>
            <person name="Zhang R."/>
            <person name="Shi X.-G."/>
            <person name="Ren J.-P."/>
            <person name="Chen E.-F."/>
            <person name="Sun J.-M."/>
        </authorList>
    </citation>
    <scope>NUCLEOTIDE SEQUENCE</scope>
    <source>
        <strain evidence="1">Adult_tree_wgs_1</strain>
        <tissue evidence="1">Leaves</tissue>
    </source>
</reference>
<name>A0A834LRP2_RHOSS</name>
<dbReference type="AlphaFoldDB" id="A0A834LRP2"/>